<dbReference type="RefSeq" id="YP_009481860.1">
    <property type="nucleotide sequence ID" value="NC_037666.1"/>
</dbReference>
<feature type="region of interest" description="Disordered" evidence="1">
    <location>
        <begin position="1"/>
        <end position="31"/>
    </location>
</feature>
<feature type="compositionally biased region" description="Acidic residues" evidence="1">
    <location>
        <begin position="84"/>
        <end position="118"/>
    </location>
</feature>
<dbReference type="KEGG" id="vg:36842570"/>
<feature type="compositionally biased region" description="Low complexity" evidence="1">
    <location>
        <begin position="218"/>
        <end position="228"/>
    </location>
</feature>
<accession>A0A2U7UBM9</accession>
<reference evidence="2" key="1">
    <citation type="journal article" date="2018" name="Nat. Commun.">
        <title>Diversity and evolution of the emerging Pandoraviridae family.</title>
        <authorList>
            <person name="Legendre M."/>
            <person name="Fabre E."/>
            <person name="Poirot O."/>
            <person name="Jeudy S."/>
            <person name="Lartigue A."/>
            <person name="Alempic J.M."/>
            <person name="Beucher L."/>
            <person name="Philippe N."/>
            <person name="Bertaux L."/>
            <person name="Christo-Foroux E."/>
            <person name="Labadie K."/>
            <person name="Coute Y."/>
            <person name="Abergel C."/>
            <person name="Claverie J.M."/>
        </authorList>
    </citation>
    <scope>NUCLEOTIDE SEQUENCE [LARGE SCALE GENOMIC DNA]</scope>
    <source>
        <strain evidence="2">Neocaledonia</strain>
    </source>
</reference>
<feature type="region of interest" description="Disordered" evidence="1">
    <location>
        <begin position="450"/>
        <end position="474"/>
    </location>
</feature>
<sequence length="474" mass="50029">MNKPTATIDSARGTGRASSHKRAQETVPVLIDLSSDDDVDVDCARQAANEVRPHASARGTAYRGAPLGDGGRAVVRAPARYAYDPDDSDEQETDDDDHDDDRSDVDDVQDSDDSDDDGSDLKDFIVSDDDDDDDDDSEGEGRPNGCGAVGRGADSEADFVPSESEDDDEEDDQNDDYDDDDDGDDAVTLTDDDKEEEEGCNDSNSSNGVIDDKDGADTSDGGSSDQAAISQGAVATAGSERHRAKKGKAARTDAKTAKRSGTGNSSSVCVGKRRDAGDADGAPSAAGTRPTKRVRLDESEVPAIDPTNIVSGKRTRRTTERYMDRHFMEFMVRDVPANQIAAVFDDEDEYFQSGISLTDSSEEGSDADDSDGGAIEREDDLDSSDYEALDALSSSARPRSRRRTEHGWVPDAGAHSLPGGVGAATATTDATIDLSRPPSTVAALLRSLAAQPGGLRPSVASPRSAPTARTPLLP</sequence>
<feature type="compositionally biased region" description="Acidic residues" evidence="1">
    <location>
        <begin position="360"/>
        <end position="388"/>
    </location>
</feature>
<protein>
    <submittedName>
        <fullName evidence="2">Uncharacterized protein</fullName>
    </submittedName>
</protein>
<feature type="compositionally biased region" description="Acidic residues" evidence="1">
    <location>
        <begin position="126"/>
        <end position="138"/>
    </location>
</feature>
<feature type="region of interest" description="Disordered" evidence="1">
    <location>
        <begin position="355"/>
        <end position="434"/>
    </location>
</feature>
<feature type="region of interest" description="Disordered" evidence="1">
    <location>
        <begin position="48"/>
        <end position="317"/>
    </location>
</feature>
<evidence type="ECO:0000313" key="2">
    <source>
        <dbReference type="EMBL" id="AVK75857.1"/>
    </source>
</evidence>
<proteinExistence type="predicted"/>
<dbReference type="GeneID" id="36842570"/>
<name>A0A2U7UBM9_9VIRU</name>
<feature type="compositionally biased region" description="Low complexity" evidence="1">
    <location>
        <begin position="72"/>
        <end position="82"/>
    </location>
</feature>
<dbReference type="EMBL" id="MG011690">
    <property type="protein sequence ID" value="AVK75857.1"/>
    <property type="molecule type" value="Genomic_DNA"/>
</dbReference>
<dbReference type="Proteomes" id="UP000249287">
    <property type="component" value="Segment"/>
</dbReference>
<feature type="compositionally biased region" description="Acidic residues" evidence="1">
    <location>
        <begin position="163"/>
        <end position="200"/>
    </location>
</feature>
<organism evidence="2">
    <name type="scientific">Pandoravirus neocaledonia</name>
    <dbReference type="NCBI Taxonomy" id="2107708"/>
    <lineage>
        <taxon>Viruses</taxon>
        <taxon>Pandoravirus</taxon>
    </lineage>
</organism>
<evidence type="ECO:0000256" key="1">
    <source>
        <dbReference type="SAM" id="MobiDB-lite"/>
    </source>
</evidence>
<gene>
    <name evidence="2" type="ORF">pneo_cds_250</name>
</gene>